<dbReference type="EnsemblMetazoa" id="GPAI025821-RA">
    <property type="protein sequence ID" value="GPAI025821-PA"/>
    <property type="gene ID" value="GPAI025821"/>
</dbReference>
<keyword evidence="2" id="KW-1185">Reference proteome</keyword>
<dbReference type="VEuPathDB" id="VectorBase:GPAI025821"/>
<reference evidence="1" key="2">
    <citation type="submission" date="2020-05" db="UniProtKB">
        <authorList>
            <consortium name="EnsemblMetazoa"/>
        </authorList>
    </citation>
    <scope>IDENTIFICATION</scope>
    <source>
        <strain evidence="1">IAEA</strain>
    </source>
</reference>
<dbReference type="AlphaFoldDB" id="A0A1A9ZUV6"/>
<reference evidence="2" key="1">
    <citation type="submission" date="2014-03" db="EMBL/GenBank/DDBJ databases">
        <authorList>
            <person name="Aksoy S."/>
            <person name="Warren W."/>
            <person name="Wilson R.K."/>
        </authorList>
    </citation>
    <scope>NUCLEOTIDE SEQUENCE [LARGE SCALE GENOMIC DNA]</scope>
    <source>
        <strain evidence="2">IAEA</strain>
    </source>
</reference>
<sequence length="115" mass="13518">MFDFIYVHLARREKWKLYIVASERPHIVGSDWLVILKLNWTESFKVYNDGSTLNVVISPNIQTELSKLTAKYKNVFDKFAATIRDMQVDLALRKTFECPLSRGRTKLFLCEDENK</sequence>
<protein>
    <submittedName>
        <fullName evidence="1">Uncharacterized protein</fullName>
    </submittedName>
</protein>
<name>A0A1A9ZUV6_GLOPL</name>
<dbReference type="Proteomes" id="UP000092445">
    <property type="component" value="Unassembled WGS sequence"/>
</dbReference>
<evidence type="ECO:0000313" key="1">
    <source>
        <dbReference type="EnsemblMetazoa" id="GPAI025821-PA"/>
    </source>
</evidence>
<evidence type="ECO:0000313" key="2">
    <source>
        <dbReference type="Proteomes" id="UP000092445"/>
    </source>
</evidence>
<proteinExistence type="predicted"/>
<accession>A0A1A9ZUV6</accession>
<organism evidence="1 2">
    <name type="scientific">Glossina pallidipes</name>
    <name type="common">Tsetse fly</name>
    <dbReference type="NCBI Taxonomy" id="7398"/>
    <lineage>
        <taxon>Eukaryota</taxon>
        <taxon>Metazoa</taxon>
        <taxon>Ecdysozoa</taxon>
        <taxon>Arthropoda</taxon>
        <taxon>Hexapoda</taxon>
        <taxon>Insecta</taxon>
        <taxon>Pterygota</taxon>
        <taxon>Neoptera</taxon>
        <taxon>Endopterygota</taxon>
        <taxon>Diptera</taxon>
        <taxon>Brachycera</taxon>
        <taxon>Muscomorpha</taxon>
        <taxon>Hippoboscoidea</taxon>
        <taxon>Glossinidae</taxon>
        <taxon>Glossina</taxon>
    </lineage>
</organism>